<gene>
    <name evidence="4" type="ORF">ALC56_12986</name>
</gene>
<dbReference type="Gene3D" id="3.40.50.300">
    <property type="entry name" value="P-loop containing nucleotide triphosphate hydrolases"/>
    <property type="match status" value="1"/>
</dbReference>
<dbReference type="SUPFAM" id="SSF52058">
    <property type="entry name" value="L domain-like"/>
    <property type="match status" value="1"/>
</dbReference>
<evidence type="ECO:0000313" key="4">
    <source>
        <dbReference type="EMBL" id="KYN32707.1"/>
    </source>
</evidence>
<reference evidence="4 5" key="1">
    <citation type="submission" date="2016-03" db="EMBL/GenBank/DDBJ databases">
        <title>Trachymyrmex septentrionalis WGS genome.</title>
        <authorList>
            <person name="Nygaard S."/>
            <person name="Hu H."/>
            <person name="Boomsma J."/>
            <person name="Zhang G."/>
        </authorList>
    </citation>
    <scope>NUCLEOTIDE SEQUENCE [LARGE SCALE GENOMIC DNA]</scope>
    <source>
        <strain evidence="4">Tsep2-gDNA-1</strain>
        <tissue evidence="4">Whole body</tissue>
    </source>
</reference>
<proteinExistence type="predicted"/>
<dbReference type="PANTHER" id="PTHR15454:SF56">
    <property type="entry name" value="PROTEIN PHOSPHATASE 1 REGULATORY SUBUNIT 7-RELATED"/>
    <property type="match status" value="1"/>
</dbReference>
<evidence type="ECO:0000256" key="2">
    <source>
        <dbReference type="ARBA" id="ARBA00022737"/>
    </source>
</evidence>
<dbReference type="EMBL" id="KQ981940">
    <property type="protein sequence ID" value="KYN32707.1"/>
    <property type="molecule type" value="Genomic_DNA"/>
</dbReference>
<keyword evidence="1" id="KW-0433">Leucine-rich repeat</keyword>
<dbReference type="InterPro" id="IPR008144">
    <property type="entry name" value="Guanylate_kin-like_dom"/>
</dbReference>
<protein>
    <submittedName>
        <fullName evidence="4">Leucine-rich repeat and guanylate kinase domain-containing protein</fullName>
    </submittedName>
</protein>
<dbReference type="PROSITE" id="PS51450">
    <property type="entry name" value="LRR"/>
    <property type="match status" value="5"/>
</dbReference>
<keyword evidence="4" id="KW-0418">Kinase</keyword>
<name>A0A195EXT6_9HYME</name>
<dbReference type="InterPro" id="IPR001611">
    <property type="entry name" value="Leu-rich_rpt"/>
</dbReference>
<dbReference type="InterPro" id="IPR025875">
    <property type="entry name" value="Leu-rich_rpt_4"/>
</dbReference>
<dbReference type="InterPro" id="IPR032675">
    <property type="entry name" value="LRR_dom_sf"/>
</dbReference>
<evidence type="ECO:0000313" key="5">
    <source>
        <dbReference type="Proteomes" id="UP000078541"/>
    </source>
</evidence>
<dbReference type="InterPro" id="IPR027417">
    <property type="entry name" value="P-loop_NTPase"/>
</dbReference>
<dbReference type="Proteomes" id="UP000078541">
    <property type="component" value="Unassembled WGS sequence"/>
</dbReference>
<dbReference type="SUPFAM" id="SSF52540">
    <property type="entry name" value="P-loop containing nucleoside triphosphate hydrolases"/>
    <property type="match status" value="1"/>
</dbReference>
<dbReference type="Gene3D" id="3.80.10.10">
    <property type="entry name" value="Ribonuclease Inhibitor"/>
    <property type="match status" value="2"/>
</dbReference>
<dbReference type="GO" id="GO:0005737">
    <property type="term" value="C:cytoplasm"/>
    <property type="evidence" value="ECO:0007669"/>
    <property type="project" value="TreeGrafter"/>
</dbReference>
<dbReference type="Pfam" id="PF00625">
    <property type="entry name" value="Guanylate_kin"/>
    <property type="match status" value="1"/>
</dbReference>
<keyword evidence="5" id="KW-1185">Reference proteome</keyword>
<organism evidence="4 5">
    <name type="scientific">Trachymyrmex septentrionalis</name>
    <dbReference type="NCBI Taxonomy" id="34720"/>
    <lineage>
        <taxon>Eukaryota</taxon>
        <taxon>Metazoa</taxon>
        <taxon>Ecdysozoa</taxon>
        <taxon>Arthropoda</taxon>
        <taxon>Hexapoda</taxon>
        <taxon>Insecta</taxon>
        <taxon>Pterygota</taxon>
        <taxon>Neoptera</taxon>
        <taxon>Endopterygota</taxon>
        <taxon>Hymenoptera</taxon>
        <taxon>Apocrita</taxon>
        <taxon>Aculeata</taxon>
        <taxon>Formicoidea</taxon>
        <taxon>Formicidae</taxon>
        <taxon>Myrmicinae</taxon>
        <taxon>Trachymyrmex</taxon>
    </lineage>
</organism>
<dbReference type="InterPro" id="IPR008145">
    <property type="entry name" value="GK/Ca_channel_bsu"/>
</dbReference>
<sequence length="843" mass="97482">MHENILDDKHNPHERLKNIPMEKKSSELMSITSSIKICSSKFDEQKQQIIDSDWGGYALDLDLWEDSKSFVVQIRPNEVSLDNKESFGFLSDRLIGIGSSFLTRSPENGLYILSKCVLKNRGLTDITMLQYHRHLQYINIANNNVSRLSPLSGLPYLMYLNASHNKIKHVSDFTPPWYLTYVNLSHNYIIDIGDLSGCWSIVRLNLSHNILESISGLENLKHLQYLNLSYNLIECIENLDGLNIQELNLEGNCITSFKSAIPGRGLNTLSNLRTILLGYNRLCTLGFFKDTYTLRFVDLKFNRITDLMEILNLKGLICQVDFRGNTCTEWPNYRNVLISSISSIKFIDGIQVFPQEKVRSAMLFASPLDLIAARKVAKLTLLEHLNINKISAHVQPYDEISPLLIVLTGPSALKKMALALHVAQTIPDKIKYCSWHTTKEICENDESKAYIPVNREEFNDMTRRGEFLVILDLLGDSYGFHVNQISPLISEHKIGLTQMNLYAVTEISKRYPNVKAILMFTQSVDLHRDWIQEKFDVFTWIKDSVENLLAVKINKRKETETANCILNFIKEILDEVMSRLAFPIYISTIPRENEAITTDIILQSTTKTMLPRLVLRRNEIASQKKEHVTLLEPKNEKDRKSFDRLSSEEKRRVSEELKVLLDEDLNIIIDDEKTKREKHKLMILQRRTILMMDIDQFDDDNFSESTSSEEIMDIHEERITPEEKAKTLKNIYVELVIKSRKLYLDYHESHPGFFTLVLLMDDYTKAFDSLINFIHESYTNLSYRKSVFLSKMQHFNHTAIPVVLESILDKIKENLSVSKLQRRKILGLQGIDYSSQNNDHNKL</sequence>
<evidence type="ECO:0000256" key="1">
    <source>
        <dbReference type="ARBA" id="ARBA00022614"/>
    </source>
</evidence>
<dbReference type="SMART" id="SM00365">
    <property type="entry name" value="LRR_SD22"/>
    <property type="match status" value="4"/>
</dbReference>
<keyword evidence="2" id="KW-0677">Repeat</keyword>
<dbReference type="Pfam" id="PF12799">
    <property type="entry name" value="LRR_4"/>
    <property type="match status" value="1"/>
</dbReference>
<feature type="domain" description="Guanylate kinase-like" evidence="3">
    <location>
        <begin position="402"/>
        <end position="574"/>
    </location>
</feature>
<dbReference type="AlphaFoldDB" id="A0A195EXT6"/>
<dbReference type="STRING" id="34720.A0A195EXT6"/>
<dbReference type="PROSITE" id="PS50052">
    <property type="entry name" value="GUANYLATE_KINASE_2"/>
    <property type="match status" value="1"/>
</dbReference>
<evidence type="ECO:0000259" key="3">
    <source>
        <dbReference type="PROSITE" id="PS50052"/>
    </source>
</evidence>
<dbReference type="GO" id="GO:0016301">
    <property type="term" value="F:kinase activity"/>
    <property type="evidence" value="ECO:0007669"/>
    <property type="project" value="UniProtKB-KW"/>
</dbReference>
<keyword evidence="4" id="KW-0808">Transferase</keyword>
<dbReference type="PANTHER" id="PTHR15454">
    <property type="entry name" value="NISCHARIN RELATED"/>
    <property type="match status" value="1"/>
</dbReference>
<accession>A0A195EXT6</accession>